<dbReference type="SUPFAM" id="SSF63817">
    <property type="entry name" value="Sortase"/>
    <property type="match status" value="1"/>
</dbReference>
<keyword evidence="2" id="KW-0732">Signal</keyword>
<dbReference type="RefSeq" id="WP_009942775.1">
    <property type="nucleotide sequence ID" value="NZ_BAAAGS010000003.1"/>
</dbReference>
<feature type="chain" id="PRO_5046338731" evidence="2">
    <location>
        <begin position="23"/>
        <end position="197"/>
    </location>
</feature>
<reference evidence="4" key="1">
    <citation type="journal article" date="2019" name="Int. J. Syst. Evol. Microbiol.">
        <title>The Global Catalogue of Microorganisms (GCM) 10K type strain sequencing project: providing services to taxonomists for standard genome sequencing and annotation.</title>
        <authorList>
            <consortium name="The Broad Institute Genomics Platform"/>
            <consortium name="The Broad Institute Genome Sequencing Center for Infectious Disease"/>
            <person name="Wu L."/>
            <person name="Ma J."/>
        </authorList>
    </citation>
    <scope>NUCLEOTIDE SEQUENCE [LARGE SCALE GENOMIC DNA]</scope>
    <source>
        <strain evidence="4">JCM 10303</strain>
    </source>
</reference>
<evidence type="ECO:0000313" key="4">
    <source>
        <dbReference type="Proteomes" id="UP001500729"/>
    </source>
</evidence>
<feature type="signal peptide" evidence="2">
    <location>
        <begin position="1"/>
        <end position="22"/>
    </location>
</feature>
<dbReference type="InterPro" id="IPR042001">
    <property type="entry name" value="Sortase_F"/>
</dbReference>
<comment type="caution">
    <text evidence="3">The sequence shown here is derived from an EMBL/GenBank/DDBJ whole genome shotgun (WGS) entry which is preliminary data.</text>
</comment>
<proteinExistence type="predicted"/>
<evidence type="ECO:0000256" key="2">
    <source>
        <dbReference type="SAM" id="SignalP"/>
    </source>
</evidence>
<organism evidence="3 4">
    <name type="scientific">Saccharopolyspora erythraea</name>
    <name type="common">Streptomyces erythraeus</name>
    <dbReference type="NCBI Taxonomy" id="1836"/>
    <lineage>
        <taxon>Bacteria</taxon>
        <taxon>Bacillati</taxon>
        <taxon>Actinomycetota</taxon>
        <taxon>Actinomycetes</taxon>
        <taxon>Pseudonocardiales</taxon>
        <taxon>Pseudonocardiaceae</taxon>
        <taxon>Saccharopolyspora</taxon>
    </lineage>
</organism>
<keyword evidence="4" id="KW-1185">Reference proteome</keyword>
<dbReference type="CDD" id="cd05829">
    <property type="entry name" value="Sortase_F"/>
    <property type="match status" value="1"/>
</dbReference>
<dbReference type="Gene3D" id="2.40.260.10">
    <property type="entry name" value="Sortase"/>
    <property type="match status" value="1"/>
</dbReference>
<dbReference type="InterPro" id="IPR023365">
    <property type="entry name" value="Sortase_dom-sf"/>
</dbReference>
<dbReference type="InterPro" id="IPR005754">
    <property type="entry name" value="Sortase"/>
</dbReference>
<sequence length="197" mass="20563">MKHARVLLVVALAGLLAGCGGAGHVPGPTAPPPVASTGEQRAPLPPAVPAEVRIPAIDAVSTLVALGLNPDDTVEVPPVETPMQAGWYRYGPPPGDRGPAVVLGHVNGAGKEGIFARLHELTAGAEVLVARNDGRTAVFTVTEVVRVSKLDFPTESVYGNTDAAELRLITCGGDFDRNRRSYTDNIIAYATLTGWLK</sequence>
<accession>A0ABP3M2B9</accession>
<keyword evidence="1" id="KW-0378">Hydrolase</keyword>
<dbReference type="NCBIfam" id="NF033748">
    <property type="entry name" value="class_F_sortase"/>
    <property type="match status" value="1"/>
</dbReference>
<gene>
    <name evidence="3" type="ORF">GCM10009533_06780</name>
</gene>
<dbReference type="Proteomes" id="UP001500729">
    <property type="component" value="Unassembled WGS sequence"/>
</dbReference>
<dbReference type="EMBL" id="BAAAGS010000003">
    <property type="protein sequence ID" value="GAA0510585.1"/>
    <property type="molecule type" value="Genomic_DNA"/>
</dbReference>
<dbReference type="PROSITE" id="PS51257">
    <property type="entry name" value="PROKAR_LIPOPROTEIN"/>
    <property type="match status" value="1"/>
</dbReference>
<dbReference type="Pfam" id="PF04203">
    <property type="entry name" value="Sortase"/>
    <property type="match status" value="1"/>
</dbReference>
<evidence type="ECO:0000256" key="1">
    <source>
        <dbReference type="ARBA" id="ARBA00022801"/>
    </source>
</evidence>
<evidence type="ECO:0000313" key="3">
    <source>
        <dbReference type="EMBL" id="GAA0510585.1"/>
    </source>
</evidence>
<name>A0ABP3M2B9_SACER</name>
<protein>
    <submittedName>
        <fullName evidence="3">Class F sortase</fullName>
    </submittedName>
</protein>